<protein>
    <submittedName>
        <fullName evidence="4">Phage portal protein</fullName>
    </submittedName>
    <submittedName>
        <fullName evidence="5">Terminase small subunit</fullName>
    </submittedName>
</protein>
<dbReference type="Pfam" id="PF10668">
    <property type="entry name" value="Phage_terminase"/>
    <property type="match status" value="1"/>
</dbReference>
<evidence type="ECO:0000313" key="4">
    <source>
        <dbReference type="EMBL" id="HAT4296733.1"/>
    </source>
</evidence>
<dbReference type="GO" id="GO:0051276">
    <property type="term" value="P:chromosome organization"/>
    <property type="evidence" value="ECO:0007669"/>
    <property type="project" value="InterPro"/>
</dbReference>
<dbReference type="PANTHER" id="PTHR41328">
    <property type="entry name" value="TERMINASE SMALL SUBUNIT-RELATED"/>
    <property type="match status" value="1"/>
</dbReference>
<dbReference type="InterPro" id="IPR052404">
    <property type="entry name" value="SPP1-like_terminase"/>
</dbReference>
<dbReference type="Proteomes" id="UP000855421">
    <property type="component" value="Unassembled WGS sequence"/>
</dbReference>
<dbReference type="InterPro" id="IPR018925">
    <property type="entry name" value="XtmA-like_N"/>
</dbReference>
<dbReference type="InterPro" id="IPR005335">
    <property type="entry name" value="Terminase_ssu"/>
</dbReference>
<reference evidence="4" key="2">
    <citation type="submission" date="2020-07" db="EMBL/GenBank/DDBJ databases">
        <authorList>
            <consortium name="NCBI Pathogen Detection Project"/>
        </authorList>
    </citation>
    <scope>NUCLEOTIDE SEQUENCE</scope>
    <source>
        <strain evidence="4">C25</strain>
    </source>
</reference>
<proteinExistence type="predicted"/>
<evidence type="ECO:0000256" key="2">
    <source>
        <dbReference type="ARBA" id="ARBA00023219"/>
    </source>
</evidence>
<sequence>MARARSPNRYKAFEIYKDHDGDIKLINIAKELNIKDSQIRKWKSQDNWDEVLKGALPISKSNVTNQNQNKTNIKKDIKEPIAEEVKEVLENAELTDKQRLFCIYYINCFNAAKAYKKAYECSYESALSNGYRLMENDSIRKEIENLKRHKLNRAMISEEDIFQRYLDIAYANIGDYLKFGRRRKNKWTKNKDGEFIAVIDPDTGQQDFYEYNFIELNESSDVDTSLLSEVKEGKDGISIKLKDGMKALDWLTKHMNIATDRQKAELEVLKSRIVKDDAKNNTNSTAKLDSILGQIKERNKNE</sequence>
<dbReference type="RefSeq" id="WP_057231050.1">
    <property type="nucleotide sequence ID" value="NZ_CATNYE010000002.1"/>
</dbReference>
<evidence type="ECO:0000259" key="3">
    <source>
        <dbReference type="Pfam" id="PF10668"/>
    </source>
</evidence>
<dbReference type="EMBL" id="JAENRE010000001">
    <property type="protein sequence ID" value="MBO3415254.1"/>
    <property type="molecule type" value="Genomic_DNA"/>
</dbReference>
<dbReference type="Gene3D" id="1.10.10.1400">
    <property type="entry name" value="Terminase, small subunit, N-terminal DNA-binding domain, HTH motif"/>
    <property type="match status" value="1"/>
</dbReference>
<evidence type="ECO:0000313" key="5">
    <source>
        <dbReference type="EMBL" id="MBO3415254.1"/>
    </source>
</evidence>
<dbReference type="InterPro" id="IPR038713">
    <property type="entry name" value="Terminase_Gp1_N_sf"/>
</dbReference>
<reference evidence="5 6" key="3">
    <citation type="submission" date="2020-12" db="EMBL/GenBank/DDBJ databases">
        <title>Comparative genomics of Clostridium perfringens reveals patterns of host-associated phylogenetic clades and virulence factors.</title>
        <authorList>
            <person name="Smith A.H."/>
            <person name="Geier R."/>
        </authorList>
    </citation>
    <scope>NUCLEOTIDE SEQUENCE [LARGE SCALE GENOMIC DNA]</scope>
    <source>
        <strain evidence="5 6">CHD15829P</strain>
    </source>
</reference>
<keyword evidence="1" id="KW-1188">Viral release from host cell</keyword>
<dbReference type="Proteomes" id="UP000668358">
    <property type="component" value="Unassembled WGS sequence"/>
</dbReference>
<dbReference type="AlphaFoldDB" id="A0AAN5SD88"/>
<dbReference type="EMBL" id="DACTBT010000001">
    <property type="protein sequence ID" value="HAT4296733.1"/>
    <property type="molecule type" value="Genomic_DNA"/>
</dbReference>
<gene>
    <name evidence="4" type="ORF">I9063_000021</name>
    <name evidence="5" type="ORF">JJB78_01780</name>
</gene>
<reference evidence="4" key="1">
    <citation type="journal article" date="2018" name="Genome Biol.">
        <title>SKESA: strategic k-mer extension for scrupulous assemblies.</title>
        <authorList>
            <person name="Souvorov A."/>
            <person name="Agarwala R."/>
            <person name="Lipman D.J."/>
        </authorList>
    </citation>
    <scope>NUCLEOTIDE SEQUENCE</scope>
    <source>
        <strain evidence="4">C25</strain>
    </source>
</reference>
<keyword evidence="2" id="KW-0231">Viral genome packaging</keyword>
<dbReference type="Pfam" id="PF03592">
    <property type="entry name" value="Terminase_2"/>
    <property type="match status" value="1"/>
</dbReference>
<name>A0AAN5SD88_CLOPF</name>
<feature type="domain" description="PBSX phage terminase small subunit-like N-terminal" evidence="3">
    <location>
        <begin position="1"/>
        <end position="62"/>
    </location>
</feature>
<evidence type="ECO:0000256" key="1">
    <source>
        <dbReference type="ARBA" id="ARBA00022612"/>
    </source>
</evidence>
<comment type="caution">
    <text evidence="4">The sequence shown here is derived from an EMBL/GenBank/DDBJ whole genome shotgun (WGS) entry which is preliminary data.</text>
</comment>
<evidence type="ECO:0000313" key="7">
    <source>
        <dbReference type="Proteomes" id="UP000855421"/>
    </source>
</evidence>
<evidence type="ECO:0000313" key="6">
    <source>
        <dbReference type="Proteomes" id="UP000668358"/>
    </source>
</evidence>
<dbReference type="PANTHER" id="PTHR41328:SF3">
    <property type="entry name" value="PBSX PHAGE TERMINASE SMALL SUBUNIT"/>
    <property type="match status" value="1"/>
</dbReference>
<accession>A0AAN5SD88</accession>
<organism evidence="4 7">
    <name type="scientific">Clostridium perfringens</name>
    <dbReference type="NCBI Taxonomy" id="1502"/>
    <lineage>
        <taxon>Bacteria</taxon>
        <taxon>Bacillati</taxon>
        <taxon>Bacillota</taxon>
        <taxon>Clostridia</taxon>
        <taxon>Eubacteriales</taxon>
        <taxon>Clostridiaceae</taxon>
        <taxon>Clostridium</taxon>
    </lineage>
</organism>